<keyword evidence="2" id="KW-1133">Transmembrane helix</keyword>
<name>A0A5N5RFZ0_9BIFI</name>
<feature type="region of interest" description="Disordered" evidence="1">
    <location>
        <begin position="1"/>
        <end position="31"/>
    </location>
</feature>
<keyword evidence="2" id="KW-0472">Membrane</keyword>
<dbReference type="RefSeq" id="WP_151917239.1">
    <property type="nucleotide sequence ID" value="NZ_RQSP01000030.1"/>
</dbReference>
<proteinExistence type="predicted"/>
<keyword evidence="2" id="KW-0812">Transmembrane</keyword>
<organism evidence="3 4">
    <name type="scientific">Bifidobacterium jacchi</name>
    <dbReference type="NCBI Taxonomy" id="2490545"/>
    <lineage>
        <taxon>Bacteria</taxon>
        <taxon>Bacillati</taxon>
        <taxon>Actinomycetota</taxon>
        <taxon>Actinomycetes</taxon>
        <taxon>Bifidobacteriales</taxon>
        <taxon>Bifidobacteriaceae</taxon>
        <taxon>Bifidobacterium</taxon>
    </lineage>
</organism>
<feature type="transmembrane region" description="Helical" evidence="2">
    <location>
        <begin position="66"/>
        <end position="86"/>
    </location>
</feature>
<gene>
    <name evidence="3" type="ORF">EHS19_08035</name>
</gene>
<accession>A0A5N5RFZ0</accession>
<evidence type="ECO:0000313" key="4">
    <source>
        <dbReference type="Proteomes" id="UP000326336"/>
    </source>
</evidence>
<feature type="compositionally biased region" description="Low complexity" evidence="1">
    <location>
        <begin position="10"/>
        <end position="31"/>
    </location>
</feature>
<evidence type="ECO:0000256" key="1">
    <source>
        <dbReference type="SAM" id="MobiDB-lite"/>
    </source>
</evidence>
<comment type="caution">
    <text evidence="3">The sequence shown here is derived from an EMBL/GenBank/DDBJ whole genome shotgun (WGS) entry which is preliminary data.</text>
</comment>
<dbReference type="AlphaFoldDB" id="A0A5N5RFZ0"/>
<feature type="transmembrane region" description="Helical" evidence="2">
    <location>
        <begin position="41"/>
        <end position="60"/>
    </location>
</feature>
<reference evidence="3 4" key="1">
    <citation type="journal article" date="2019" name="Int. J. Syst. Evol. Microbiol.">
        <title>Bifidobacterium jacchi sp. nov., isolated from the faeces of a baby common marmoset (Callithrix jacchus).</title>
        <authorList>
            <person name="Modesto M."/>
            <person name="Watanabe K."/>
            <person name="Arita M."/>
            <person name="Satti M."/>
            <person name="Oki K."/>
            <person name="Sciavilla P."/>
            <person name="Patavino C."/>
            <person name="Camma C."/>
            <person name="Michelini S."/>
            <person name="Sgorbati B."/>
            <person name="Mattarelli P."/>
        </authorList>
    </citation>
    <scope>NUCLEOTIDE SEQUENCE [LARGE SCALE GENOMIC DNA]</scope>
    <source>
        <strain evidence="3 4">MRM 9.3</strain>
    </source>
</reference>
<sequence>MTTPQTTPDPTNVTTFETATPETPAETPTYTPVFNDTVRTAIYIVTLVAGLVGLGVSAFGDPQVGAYISSAAGIIAAAFGVTYNPMRLAGK</sequence>
<protein>
    <submittedName>
        <fullName evidence="3">Uncharacterized protein</fullName>
    </submittedName>
</protein>
<dbReference type="EMBL" id="RQSP01000030">
    <property type="protein sequence ID" value="KAB5606159.1"/>
    <property type="molecule type" value="Genomic_DNA"/>
</dbReference>
<evidence type="ECO:0000313" key="3">
    <source>
        <dbReference type="EMBL" id="KAB5606159.1"/>
    </source>
</evidence>
<keyword evidence="4" id="KW-1185">Reference proteome</keyword>
<evidence type="ECO:0000256" key="2">
    <source>
        <dbReference type="SAM" id="Phobius"/>
    </source>
</evidence>
<dbReference type="Proteomes" id="UP000326336">
    <property type="component" value="Unassembled WGS sequence"/>
</dbReference>